<dbReference type="RefSeq" id="WP_286304211.1">
    <property type="nucleotide sequence ID" value="NZ_AP027741.1"/>
</dbReference>
<dbReference type="Proteomes" id="UP001501476">
    <property type="component" value="Unassembled WGS sequence"/>
</dbReference>
<protein>
    <recommendedName>
        <fullName evidence="4">DUF2845 domain-containing protein</fullName>
    </recommendedName>
</protein>
<keyword evidence="3" id="KW-1185">Reference proteome</keyword>
<gene>
    <name evidence="2" type="ORF">GCM10008964_27780</name>
</gene>
<sequence>MRLFWFSLAALGLGFSGVSHAGSSEYLDSYSCGKSAIEIGMNIDEIKLMCGQTWQPSNVVKSVRPALEVGKDGERLQDNFEKWMFKTVRDGSTHVLLKNGEVIRIFTTQ</sequence>
<reference evidence="3" key="1">
    <citation type="journal article" date="2019" name="Int. J. Syst. Evol. Microbiol.">
        <title>The Global Catalogue of Microorganisms (GCM) 10K type strain sequencing project: providing services to taxonomists for standard genome sequencing and annotation.</title>
        <authorList>
            <consortium name="The Broad Institute Genomics Platform"/>
            <consortium name="The Broad Institute Genome Sequencing Center for Infectious Disease"/>
            <person name="Wu L."/>
            <person name="Ma J."/>
        </authorList>
    </citation>
    <scope>NUCLEOTIDE SEQUENCE [LARGE SCALE GENOMIC DNA]</scope>
    <source>
        <strain evidence="3">JCM 6886</strain>
    </source>
</reference>
<evidence type="ECO:0000256" key="1">
    <source>
        <dbReference type="SAM" id="SignalP"/>
    </source>
</evidence>
<evidence type="ECO:0008006" key="4">
    <source>
        <dbReference type="Google" id="ProtNLM"/>
    </source>
</evidence>
<keyword evidence="1" id="KW-0732">Signal</keyword>
<evidence type="ECO:0000313" key="2">
    <source>
        <dbReference type="EMBL" id="GAA0234862.1"/>
    </source>
</evidence>
<dbReference type="EMBL" id="BAAADG010000018">
    <property type="protein sequence ID" value="GAA0234862.1"/>
    <property type="molecule type" value="Genomic_DNA"/>
</dbReference>
<feature type="chain" id="PRO_5045824267" description="DUF2845 domain-containing protein" evidence="1">
    <location>
        <begin position="22"/>
        <end position="109"/>
    </location>
</feature>
<proteinExistence type="predicted"/>
<evidence type="ECO:0000313" key="3">
    <source>
        <dbReference type="Proteomes" id="UP001501476"/>
    </source>
</evidence>
<organism evidence="2 3">
    <name type="scientific">Methylophaga marina</name>
    <dbReference type="NCBI Taxonomy" id="45495"/>
    <lineage>
        <taxon>Bacteria</taxon>
        <taxon>Pseudomonadati</taxon>
        <taxon>Pseudomonadota</taxon>
        <taxon>Gammaproteobacteria</taxon>
        <taxon>Thiotrichales</taxon>
        <taxon>Piscirickettsiaceae</taxon>
        <taxon>Methylophaga</taxon>
    </lineage>
</organism>
<feature type="signal peptide" evidence="1">
    <location>
        <begin position="1"/>
        <end position="21"/>
    </location>
</feature>
<comment type="caution">
    <text evidence="2">The sequence shown here is derived from an EMBL/GenBank/DDBJ whole genome shotgun (WGS) entry which is preliminary data.</text>
</comment>
<name>A0ABP3DKB8_9GAMM</name>
<accession>A0ABP3DKB8</accession>